<organism evidence="8 9">
    <name type="scientific">Methylomirabilis oxygeniifera</name>
    <dbReference type="NCBI Taxonomy" id="671143"/>
    <lineage>
        <taxon>Bacteria</taxon>
        <taxon>Candidatus Methylomirabilota</taxon>
        <taxon>Candidatus Methylomirabilia</taxon>
        <taxon>Candidatus Methylomirabilales</taxon>
        <taxon>Candidatus Methylomirabilaceae</taxon>
        <taxon>Candidatus Methylomirabilis</taxon>
    </lineage>
</organism>
<dbReference type="SUPFAM" id="SSF102114">
    <property type="entry name" value="Radical SAM enzymes"/>
    <property type="match status" value="1"/>
</dbReference>
<dbReference type="InterPro" id="IPR034391">
    <property type="entry name" value="AdoMet-like_SPASM_containing"/>
</dbReference>
<dbReference type="GO" id="GO:0051536">
    <property type="term" value="F:iron-sulfur cluster binding"/>
    <property type="evidence" value="ECO:0007669"/>
    <property type="project" value="UniProtKB-KW"/>
</dbReference>
<dbReference type="Pfam" id="PF04055">
    <property type="entry name" value="Radical_SAM"/>
    <property type="match status" value="1"/>
</dbReference>
<comment type="cofactor">
    <cofactor evidence="1">
        <name>[4Fe-4S] cluster</name>
        <dbReference type="ChEBI" id="CHEBI:49883"/>
    </cofactor>
</comment>
<keyword evidence="4" id="KW-0479">Metal-binding</keyword>
<dbReference type="PANTHER" id="PTHR11228:SF7">
    <property type="entry name" value="PQQA PEPTIDE CYCLASE"/>
    <property type="match status" value="1"/>
</dbReference>
<protein>
    <submittedName>
        <fullName evidence="8">Radical SAM domain protein</fullName>
    </submittedName>
</protein>
<sequence>MDAARSAIVPTLPCSLYLEATNRCDSGCQTCIRTFMSLEPPKDLALAELKQVVEQFPVLEWVALHGIGEPLLNRELFAMVAYLKAKGAVVLFNSNAISLTPQRALQLIGSGLDEYRVSMDAASRGTYQRIRGVDQFDRVVKNIRGLIDLQRRLGQKTPRVSLWFTAMKANIEELPAFIRLAKEIGVSEVYVQRLVCYGQGLAVGAQSLHGALHQLQEELIGEAERLAAMLEIAFTASGATTPLASLRGQDPVKRPWAGCRRPWTLSYITANGNVLPCCISPWTAQDYRSLILGNAFTEEFGKIWNGPRYQAFREAFDTDAPPDPCRGCGLLWSV</sequence>
<dbReference type="InterPro" id="IPR007197">
    <property type="entry name" value="rSAM"/>
</dbReference>
<evidence type="ECO:0000256" key="4">
    <source>
        <dbReference type="ARBA" id="ARBA00022723"/>
    </source>
</evidence>
<dbReference type="InterPro" id="IPR050377">
    <property type="entry name" value="Radical_SAM_PqqE_MftC-like"/>
</dbReference>
<evidence type="ECO:0000256" key="1">
    <source>
        <dbReference type="ARBA" id="ARBA00001966"/>
    </source>
</evidence>
<evidence type="ECO:0000313" key="8">
    <source>
        <dbReference type="EMBL" id="CBE67685.1"/>
    </source>
</evidence>
<dbReference type="SFLD" id="SFLDG01387">
    <property type="entry name" value="BtrN-like_SPASM_domain_contain"/>
    <property type="match status" value="1"/>
</dbReference>
<dbReference type="KEGG" id="mox:DAMO_0612"/>
<evidence type="ECO:0000259" key="7">
    <source>
        <dbReference type="PROSITE" id="PS51918"/>
    </source>
</evidence>
<evidence type="ECO:0000256" key="2">
    <source>
        <dbReference type="ARBA" id="ARBA00022485"/>
    </source>
</evidence>
<evidence type="ECO:0000256" key="6">
    <source>
        <dbReference type="ARBA" id="ARBA00023014"/>
    </source>
</evidence>
<dbReference type="CDD" id="cd01335">
    <property type="entry name" value="Radical_SAM"/>
    <property type="match status" value="1"/>
</dbReference>
<dbReference type="STRING" id="671143.DAMO_0612"/>
<name>D5MKN8_METO1</name>
<dbReference type="PROSITE" id="PS51918">
    <property type="entry name" value="RADICAL_SAM"/>
    <property type="match status" value="1"/>
</dbReference>
<proteinExistence type="predicted"/>
<dbReference type="InterPro" id="IPR058240">
    <property type="entry name" value="rSAM_sf"/>
</dbReference>
<dbReference type="SFLD" id="SFLDG01067">
    <property type="entry name" value="SPASM/twitch_domain_containing"/>
    <property type="match status" value="1"/>
</dbReference>
<dbReference type="AlphaFoldDB" id="D5MKN8"/>
<dbReference type="Gene3D" id="3.20.20.70">
    <property type="entry name" value="Aldolase class I"/>
    <property type="match status" value="1"/>
</dbReference>
<keyword evidence="5" id="KW-0408">Iron</keyword>
<reference evidence="8 9" key="1">
    <citation type="journal article" date="2010" name="Nature">
        <title>Nitrite-driven anaerobic methane oxidation by oxygenic bacteria.</title>
        <authorList>
            <person name="Ettwig K.F."/>
            <person name="Butler M.K."/>
            <person name="Le Paslier D."/>
            <person name="Pelletier E."/>
            <person name="Mangenot S."/>
            <person name="Kuypers M.M.M."/>
            <person name="Schreiber F."/>
            <person name="Dutilh B.E."/>
            <person name="Zedelius J."/>
            <person name="de Beer D."/>
            <person name="Gloerich J."/>
            <person name="Wessels H.J.C.T."/>
            <person name="van Allen T."/>
            <person name="Luesken F."/>
            <person name="Wu M."/>
            <person name="van de Pas-Schoonen K.T."/>
            <person name="Op den Camp H.J.M."/>
            <person name="Janssen-Megens E.M."/>
            <person name="Francoijs K-J."/>
            <person name="Stunnenberg H."/>
            <person name="Weissenbach J."/>
            <person name="Jetten M.S.M."/>
            <person name="Strous M."/>
        </authorList>
    </citation>
    <scope>NUCLEOTIDE SEQUENCE [LARGE SCALE GENOMIC DNA]</scope>
</reference>
<evidence type="ECO:0000256" key="3">
    <source>
        <dbReference type="ARBA" id="ARBA00022691"/>
    </source>
</evidence>
<dbReference type="GO" id="GO:0003824">
    <property type="term" value="F:catalytic activity"/>
    <property type="evidence" value="ECO:0007669"/>
    <property type="project" value="InterPro"/>
</dbReference>
<evidence type="ECO:0000313" key="9">
    <source>
        <dbReference type="Proteomes" id="UP000006898"/>
    </source>
</evidence>
<dbReference type="HOGENOM" id="CLU_009273_1_1_0"/>
<dbReference type="InterPro" id="IPR023885">
    <property type="entry name" value="4Fe4S-binding_SPASM_dom"/>
</dbReference>
<dbReference type="InterPro" id="IPR013785">
    <property type="entry name" value="Aldolase_TIM"/>
</dbReference>
<dbReference type="SFLD" id="SFLDS00029">
    <property type="entry name" value="Radical_SAM"/>
    <property type="match status" value="1"/>
</dbReference>
<keyword evidence="6" id="KW-0411">Iron-sulfur</keyword>
<keyword evidence="3" id="KW-0949">S-adenosyl-L-methionine</keyword>
<dbReference type="CDD" id="cd21109">
    <property type="entry name" value="SPASM"/>
    <property type="match status" value="1"/>
</dbReference>
<dbReference type="Pfam" id="PF13186">
    <property type="entry name" value="SPASM"/>
    <property type="match status" value="1"/>
</dbReference>
<keyword evidence="2" id="KW-0004">4Fe-4S</keyword>
<accession>D5MKN8</accession>
<evidence type="ECO:0000256" key="5">
    <source>
        <dbReference type="ARBA" id="ARBA00023004"/>
    </source>
</evidence>
<feature type="domain" description="Radical SAM core" evidence="7">
    <location>
        <begin position="10"/>
        <end position="239"/>
    </location>
</feature>
<dbReference type="eggNOG" id="COG0535">
    <property type="taxonomic scope" value="Bacteria"/>
</dbReference>
<dbReference type="Proteomes" id="UP000006898">
    <property type="component" value="Chromosome"/>
</dbReference>
<gene>
    <name evidence="8" type="ORF">DAMO_0612</name>
</gene>
<dbReference type="PANTHER" id="PTHR11228">
    <property type="entry name" value="RADICAL SAM DOMAIN PROTEIN"/>
    <property type="match status" value="1"/>
</dbReference>
<dbReference type="GO" id="GO:0046872">
    <property type="term" value="F:metal ion binding"/>
    <property type="evidence" value="ECO:0007669"/>
    <property type="project" value="UniProtKB-KW"/>
</dbReference>
<dbReference type="EMBL" id="FP565575">
    <property type="protein sequence ID" value="CBE67685.1"/>
    <property type="molecule type" value="Genomic_DNA"/>
</dbReference>